<sequence length="280" mass="29714">MTAEQITAERTAAERSEAAARRAGVEVRELREIADFEAVAALFDTIWKAPPTAVPITVELMIAFAHSGNYVAGAFEGERLAGASIGFLAGPPGTTLHSHVTGAAVGRGIGFALKLHQRAWALAQGLTRITWTYDPLVRRNAHFNITKLGARPEAYLPSFYGRMEDAVNAGDESDRLLAVWPVAGPRVAAACACDVPEPAPAPADAVVALGERDDRPVEGRGDGRVLLVATPRDVETLRRARPATAAAWRRAVRASLGGLLDDGARVTGFTAAGEYIVERS</sequence>
<organism evidence="2 3">
    <name type="scientific">Sphaerisporangium album</name>
    <dbReference type="NCBI Taxonomy" id="509200"/>
    <lineage>
        <taxon>Bacteria</taxon>
        <taxon>Bacillati</taxon>
        <taxon>Actinomycetota</taxon>
        <taxon>Actinomycetes</taxon>
        <taxon>Streptosporangiales</taxon>
        <taxon>Streptosporangiaceae</taxon>
        <taxon>Sphaerisporangium</taxon>
    </lineage>
</organism>
<dbReference type="Gene3D" id="3.40.630.30">
    <property type="match status" value="1"/>
</dbReference>
<evidence type="ECO:0000259" key="1">
    <source>
        <dbReference type="PROSITE" id="PS51186"/>
    </source>
</evidence>
<evidence type="ECO:0000313" key="2">
    <source>
        <dbReference type="EMBL" id="RCG30711.1"/>
    </source>
</evidence>
<dbReference type="InterPro" id="IPR000182">
    <property type="entry name" value="GNAT_dom"/>
</dbReference>
<keyword evidence="2" id="KW-0808">Transferase</keyword>
<dbReference type="Proteomes" id="UP000253094">
    <property type="component" value="Unassembled WGS sequence"/>
</dbReference>
<dbReference type="InterPro" id="IPR038764">
    <property type="entry name" value="GNAT_N_AcTrfase_prd"/>
</dbReference>
<name>A0A367FKE1_9ACTN</name>
<accession>A0A367FKE1</accession>
<dbReference type="SUPFAM" id="SSF55729">
    <property type="entry name" value="Acyl-CoA N-acyltransferases (Nat)"/>
    <property type="match status" value="1"/>
</dbReference>
<dbReference type="AlphaFoldDB" id="A0A367FKE1"/>
<dbReference type="OrthoDB" id="9797990at2"/>
<gene>
    <name evidence="2" type="ORF">DQ384_15080</name>
</gene>
<keyword evidence="3" id="KW-1185">Reference proteome</keyword>
<reference evidence="2 3" key="1">
    <citation type="submission" date="2018-06" db="EMBL/GenBank/DDBJ databases">
        <title>Sphaerisporangium craniellae sp. nov., isolated from a marine sponge in the South China Sea.</title>
        <authorList>
            <person name="Li L."/>
        </authorList>
    </citation>
    <scope>NUCLEOTIDE SEQUENCE [LARGE SCALE GENOMIC DNA]</scope>
    <source>
        <strain evidence="2 3">CCTCC AA 208026</strain>
    </source>
</reference>
<dbReference type="InterPro" id="IPR016181">
    <property type="entry name" value="Acyl_CoA_acyltransferase"/>
</dbReference>
<evidence type="ECO:0000313" key="3">
    <source>
        <dbReference type="Proteomes" id="UP000253094"/>
    </source>
</evidence>
<feature type="domain" description="N-acetyltransferase" evidence="1">
    <location>
        <begin position="25"/>
        <end position="168"/>
    </location>
</feature>
<protein>
    <submittedName>
        <fullName evidence="2">GNAT family N-acetyltransferase</fullName>
    </submittedName>
</protein>
<dbReference type="PANTHER" id="PTHR41700:SF1">
    <property type="entry name" value="N-ACETYLTRANSFERASE DOMAIN-CONTAINING PROTEIN"/>
    <property type="match status" value="1"/>
</dbReference>
<dbReference type="PROSITE" id="PS51186">
    <property type="entry name" value="GNAT"/>
    <property type="match status" value="1"/>
</dbReference>
<proteinExistence type="predicted"/>
<dbReference type="GO" id="GO:0016747">
    <property type="term" value="F:acyltransferase activity, transferring groups other than amino-acyl groups"/>
    <property type="evidence" value="ECO:0007669"/>
    <property type="project" value="InterPro"/>
</dbReference>
<dbReference type="EMBL" id="QOIL01000007">
    <property type="protein sequence ID" value="RCG30711.1"/>
    <property type="molecule type" value="Genomic_DNA"/>
</dbReference>
<dbReference type="PANTHER" id="PTHR41700">
    <property type="entry name" value="GCN5-RELATED N-ACETYLTRANSFERASE"/>
    <property type="match status" value="1"/>
</dbReference>
<comment type="caution">
    <text evidence="2">The sequence shown here is derived from an EMBL/GenBank/DDBJ whole genome shotgun (WGS) entry which is preliminary data.</text>
</comment>